<feature type="transmembrane region" description="Helical" evidence="2">
    <location>
        <begin position="384"/>
        <end position="403"/>
    </location>
</feature>
<accession>V4HSM6</accession>
<dbReference type="InterPro" id="IPR029063">
    <property type="entry name" value="SAM-dependent_MTases_sf"/>
</dbReference>
<dbReference type="Gene3D" id="3.40.50.150">
    <property type="entry name" value="Vaccinia Virus protein VP39"/>
    <property type="match status" value="1"/>
</dbReference>
<proteinExistence type="predicted"/>
<dbReference type="PANTHER" id="PTHR43317">
    <property type="entry name" value="THERMOSPERMINE SYNTHASE ACAULIS5"/>
    <property type="match status" value="1"/>
</dbReference>
<evidence type="ECO:0000256" key="2">
    <source>
        <dbReference type="SAM" id="Phobius"/>
    </source>
</evidence>
<feature type="transmembrane region" description="Helical" evidence="2">
    <location>
        <begin position="242"/>
        <end position="261"/>
    </location>
</feature>
<protein>
    <recommendedName>
        <fullName evidence="5">Spermidine synthase</fullName>
    </recommendedName>
</protein>
<reference evidence="3 4" key="1">
    <citation type="submission" date="2013-07" db="EMBL/GenBank/DDBJ databases">
        <title>Draft genome sequence of Pseudoalteromonas luteoviolacea 2ta16.</title>
        <authorList>
            <person name="Allen E.E."/>
            <person name="Azam F."/>
            <person name="Podell S."/>
        </authorList>
    </citation>
    <scope>NUCLEOTIDE SEQUENCE [LARGE SCALE GENOMIC DNA]</scope>
    <source>
        <strain evidence="3 4">2ta16</strain>
    </source>
</reference>
<feature type="transmembrane region" description="Helical" evidence="2">
    <location>
        <begin position="327"/>
        <end position="351"/>
    </location>
</feature>
<keyword evidence="2" id="KW-1133">Transmembrane helix</keyword>
<dbReference type="PANTHER" id="PTHR43317:SF1">
    <property type="entry name" value="THERMOSPERMINE SYNTHASE ACAULIS5"/>
    <property type="match status" value="1"/>
</dbReference>
<dbReference type="AlphaFoldDB" id="V4HSM6"/>
<dbReference type="EMBL" id="AUSV01000133">
    <property type="protein sequence ID" value="ESP90929.1"/>
    <property type="molecule type" value="Genomic_DNA"/>
</dbReference>
<feature type="transmembrane region" description="Helical" evidence="2">
    <location>
        <begin position="170"/>
        <end position="190"/>
    </location>
</feature>
<feature type="transmembrane region" description="Helical" evidence="2">
    <location>
        <begin position="35"/>
        <end position="57"/>
    </location>
</feature>
<name>V4HSM6_PSEL2</name>
<keyword evidence="2" id="KW-0472">Membrane</keyword>
<feature type="transmembrane region" description="Helical" evidence="2">
    <location>
        <begin position="211"/>
        <end position="230"/>
    </location>
</feature>
<feature type="transmembrane region" description="Helical" evidence="2">
    <location>
        <begin position="99"/>
        <end position="127"/>
    </location>
</feature>
<dbReference type="Proteomes" id="UP000017820">
    <property type="component" value="Unassembled WGS sequence"/>
</dbReference>
<gene>
    <name evidence="3" type="ORF">PL2TA16_01320</name>
</gene>
<evidence type="ECO:0000313" key="3">
    <source>
        <dbReference type="EMBL" id="ESP90929.1"/>
    </source>
</evidence>
<organism evidence="3 4">
    <name type="scientific">Pseudoalteromonas luteoviolacea (strain 2ta16)</name>
    <dbReference type="NCBI Taxonomy" id="1353533"/>
    <lineage>
        <taxon>Bacteria</taxon>
        <taxon>Pseudomonadati</taxon>
        <taxon>Pseudomonadota</taxon>
        <taxon>Gammaproteobacteria</taxon>
        <taxon>Alteromonadales</taxon>
        <taxon>Pseudoalteromonadaceae</taxon>
        <taxon>Pseudoalteromonas</taxon>
    </lineage>
</organism>
<evidence type="ECO:0008006" key="5">
    <source>
        <dbReference type="Google" id="ProtNLM"/>
    </source>
</evidence>
<dbReference type="SUPFAM" id="SSF53335">
    <property type="entry name" value="S-adenosyl-L-methionine-dependent methyltransferases"/>
    <property type="match status" value="1"/>
</dbReference>
<feature type="transmembrane region" description="Helical" evidence="2">
    <location>
        <begin position="297"/>
        <end position="315"/>
    </location>
</feature>
<evidence type="ECO:0000256" key="1">
    <source>
        <dbReference type="ARBA" id="ARBA00023115"/>
    </source>
</evidence>
<feature type="transmembrane region" description="Helical" evidence="2">
    <location>
        <begin position="357"/>
        <end position="372"/>
    </location>
</feature>
<keyword evidence="2" id="KW-0812">Transmembrane</keyword>
<feature type="transmembrane region" description="Helical" evidence="2">
    <location>
        <begin position="69"/>
        <end position="87"/>
    </location>
</feature>
<dbReference type="GO" id="GO:0006596">
    <property type="term" value="P:polyamine biosynthetic process"/>
    <property type="evidence" value="ECO:0007669"/>
    <property type="project" value="UniProtKB-KW"/>
</dbReference>
<dbReference type="NCBIfam" id="NF037959">
    <property type="entry name" value="MFS_SpdSyn"/>
    <property type="match status" value="1"/>
</dbReference>
<sequence>MIPALFTSIIVLSAFLLFQIQPILSKEQLPLFGGGASVWSASLFFYQSFLLCGYLYAHYMSRIKVKTQIWLHLILMAIATALTFSQVDKSTLTMLPPTWSVLINLLTQVGPIFIILSATSILMQHWYSAIFHKSVPYHWYGWSNLGSLVALLSFPFIFEVYLDLTMQKQIWITALASLVIMVFMLSVLLFKHKSQMPDRKTSTNSTNFNDKRILCIVLAACSSMSLISTTQMINVNIPPMPLTWIIPLVIYLLTFIAAFWLPAPKQSFYTLAALIFAVFAGVMMYFLGGQFSAIEQLSMYCLIQLICCFVCHRTLKSIAPASQSMTSFYLCIAVGSVIGSLLCSIIAPIIFNQLLEYPITLFLVIFIHLPSLKKATTTKSLQFIYALTLAVTVCGFKLLNQAYTKLDIASERNFYGYISVKDVPLNTAIERRLIDGTTIHGTEVLEGHPNNQNSYYHAQTGVAKTLNALQSNGPLNIGIIGLGAGTLSKYAKHQDKLTFYELNPAVHHMAQRYFSYLRSSRADLEVKIGDGRQLIADEVAKLFPAQDAIIIDAFSSDVIPTHLLTEEAMTIYWQRMKRNGVLLMHISNNHIDLMPILLSHSQQFDKTLLLFEHLNNNPAQLSSKWAVLTSNERIIALLSNRATTVGTEDHNMLTWTDEKHSLLPLIML</sequence>
<feature type="transmembrane region" description="Helical" evidence="2">
    <location>
        <begin position="268"/>
        <end position="291"/>
    </location>
</feature>
<dbReference type="PATRIC" id="fig|1353533.3.peg.4739"/>
<keyword evidence="1" id="KW-0620">Polyamine biosynthesis</keyword>
<comment type="caution">
    <text evidence="3">The sequence shown here is derived from an EMBL/GenBank/DDBJ whole genome shotgun (WGS) entry which is preliminary data.</text>
</comment>
<feature type="transmembrane region" description="Helical" evidence="2">
    <location>
        <begin position="139"/>
        <end position="158"/>
    </location>
</feature>
<evidence type="ECO:0000313" key="4">
    <source>
        <dbReference type="Proteomes" id="UP000017820"/>
    </source>
</evidence>